<dbReference type="Proteomes" id="UP000265520">
    <property type="component" value="Unassembled WGS sequence"/>
</dbReference>
<evidence type="ECO:0000313" key="2">
    <source>
        <dbReference type="EMBL" id="MCI06341.1"/>
    </source>
</evidence>
<evidence type="ECO:0000256" key="1">
    <source>
        <dbReference type="SAM" id="MobiDB-lite"/>
    </source>
</evidence>
<dbReference type="AlphaFoldDB" id="A0A392P2R0"/>
<organism evidence="2 3">
    <name type="scientific">Trifolium medium</name>
    <dbReference type="NCBI Taxonomy" id="97028"/>
    <lineage>
        <taxon>Eukaryota</taxon>
        <taxon>Viridiplantae</taxon>
        <taxon>Streptophyta</taxon>
        <taxon>Embryophyta</taxon>
        <taxon>Tracheophyta</taxon>
        <taxon>Spermatophyta</taxon>
        <taxon>Magnoliopsida</taxon>
        <taxon>eudicotyledons</taxon>
        <taxon>Gunneridae</taxon>
        <taxon>Pentapetalae</taxon>
        <taxon>rosids</taxon>
        <taxon>fabids</taxon>
        <taxon>Fabales</taxon>
        <taxon>Fabaceae</taxon>
        <taxon>Papilionoideae</taxon>
        <taxon>50 kb inversion clade</taxon>
        <taxon>NPAAA clade</taxon>
        <taxon>Hologalegina</taxon>
        <taxon>IRL clade</taxon>
        <taxon>Trifolieae</taxon>
        <taxon>Trifolium</taxon>
    </lineage>
</organism>
<feature type="region of interest" description="Disordered" evidence="1">
    <location>
        <begin position="16"/>
        <end position="51"/>
    </location>
</feature>
<protein>
    <submittedName>
        <fullName evidence="2">Uncharacterized protein</fullName>
    </submittedName>
</protein>
<comment type="caution">
    <text evidence="2">The sequence shown here is derived from an EMBL/GenBank/DDBJ whole genome shotgun (WGS) entry which is preliminary data.</text>
</comment>
<keyword evidence="3" id="KW-1185">Reference proteome</keyword>
<dbReference type="EMBL" id="LXQA010061535">
    <property type="protein sequence ID" value="MCI06341.1"/>
    <property type="molecule type" value="Genomic_DNA"/>
</dbReference>
<feature type="non-terminal residue" evidence="2">
    <location>
        <position position="106"/>
    </location>
</feature>
<gene>
    <name evidence="2" type="ORF">A2U01_0027400</name>
</gene>
<reference evidence="2 3" key="1">
    <citation type="journal article" date="2018" name="Front. Plant Sci.">
        <title>Red Clover (Trifolium pratense) and Zigzag Clover (T. medium) - A Picture of Genomic Similarities and Differences.</title>
        <authorList>
            <person name="Dluhosova J."/>
            <person name="Istvanek J."/>
            <person name="Nedelnik J."/>
            <person name="Repkova J."/>
        </authorList>
    </citation>
    <scope>NUCLEOTIDE SEQUENCE [LARGE SCALE GENOMIC DNA]</scope>
    <source>
        <strain evidence="3">cv. 10/8</strain>
        <tissue evidence="2">Leaf</tissue>
    </source>
</reference>
<evidence type="ECO:0000313" key="3">
    <source>
        <dbReference type="Proteomes" id="UP000265520"/>
    </source>
</evidence>
<sequence>MKDVKKWQRMRAILEKRVASRPPKPVEVVSDKSRHPSSKSKRRTAGAITFKTPVERKRDTSVVPVGKGKTMLVEDDIPSSRKKVVKNLGEGLLAALRPSGRLVEVL</sequence>
<proteinExistence type="predicted"/>
<accession>A0A392P2R0</accession>
<feature type="compositionally biased region" description="Basic residues" evidence="1">
    <location>
        <begin position="35"/>
        <end position="44"/>
    </location>
</feature>
<name>A0A392P2R0_9FABA</name>